<accession>A0ABQ1MJK5</accession>
<dbReference type="SUPFAM" id="SSF53756">
    <property type="entry name" value="UDP-Glycosyltransferase/glycogen phosphorylase"/>
    <property type="match status" value="1"/>
</dbReference>
<keyword evidence="2" id="KW-1185">Reference proteome</keyword>
<dbReference type="EMBL" id="BMEC01000009">
    <property type="protein sequence ID" value="GGC41797.1"/>
    <property type="molecule type" value="Genomic_DNA"/>
</dbReference>
<proteinExistence type="predicted"/>
<dbReference type="GO" id="GO:0016740">
    <property type="term" value="F:transferase activity"/>
    <property type="evidence" value="ECO:0007669"/>
    <property type="project" value="UniProtKB-KW"/>
</dbReference>
<keyword evidence="1" id="KW-0808">Transferase</keyword>
<protein>
    <submittedName>
        <fullName evidence="1">Glycosyl transferase</fullName>
    </submittedName>
</protein>
<organism evidence="1 2">
    <name type="scientific">Marivirga lumbricoides</name>
    <dbReference type="NCBI Taxonomy" id="1046115"/>
    <lineage>
        <taxon>Bacteria</taxon>
        <taxon>Pseudomonadati</taxon>
        <taxon>Bacteroidota</taxon>
        <taxon>Cytophagia</taxon>
        <taxon>Cytophagales</taxon>
        <taxon>Marivirgaceae</taxon>
        <taxon>Marivirga</taxon>
    </lineage>
</organism>
<sequence length="393" mass="45876">MEIKKSNIIILALSKWDGDYSSTTFSLASEFSKNNRVLYIDKPITWKDILFQTFRKGGISLVKRTLIKSRLNFLSEDLIIYYPSPVIPINFLPKGKLYKHLKQLNEKIIFNKLKRTLKKIDFTNYIYLNIFNPFFDHTDFLQPTLSIYYTVDNISESAYVKKHGVWLEPYMMQKAHLNFATSLMLKNTNEKYNKDIFYLPNAADLEIFDSEKNYDKPQELRNIEAQIITYIGHLDTRTNIEILKTILSEHDNKILMIVGPVSLPKSTLEELSCFNNILFVKPQPLQEIPAFLKYSCCTIIPFKCNELTKGIYPLKINEYLAMGLPVVSTSFSEDIKHFSEIISLANSPQDFSKMIDSEIINDSSSKIKERILFAKNNTWPHRVKQFWDIVERK</sequence>
<comment type="caution">
    <text evidence="1">The sequence shown here is derived from an EMBL/GenBank/DDBJ whole genome shotgun (WGS) entry which is preliminary data.</text>
</comment>
<evidence type="ECO:0000313" key="1">
    <source>
        <dbReference type="EMBL" id="GGC41797.1"/>
    </source>
</evidence>
<dbReference type="Gene3D" id="3.40.50.2000">
    <property type="entry name" value="Glycogen Phosphorylase B"/>
    <property type="match status" value="1"/>
</dbReference>
<evidence type="ECO:0000313" key="2">
    <source>
        <dbReference type="Proteomes" id="UP000636010"/>
    </source>
</evidence>
<gene>
    <name evidence="1" type="ORF">GCM10011506_29200</name>
</gene>
<dbReference type="PANTHER" id="PTHR12526">
    <property type="entry name" value="GLYCOSYLTRANSFERASE"/>
    <property type="match status" value="1"/>
</dbReference>
<dbReference type="Proteomes" id="UP000636010">
    <property type="component" value="Unassembled WGS sequence"/>
</dbReference>
<reference evidence="2" key="1">
    <citation type="journal article" date="2019" name="Int. J. Syst. Evol. Microbiol.">
        <title>The Global Catalogue of Microorganisms (GCM) 10K type strain sequencing project: providing services to taxonomists for standard genome sequencing and annotation.</title>
        <authorList>
            <consortium name="The Broad Institute Genomics Platform"/>
            <consortium name="The Broad Institute Genome Sequencing Center for Infectious Disease"/>
            <person name="Wu L."/>
            <person name="Ma J."/>
        </authorList>
    </citation>
    <scope>NUCLEOTIDE SEQUENCE [LARGE SCALE GENOMIC DNA]</scope>
    <source>
        <strain evidence="2">CGMCC 1.10832</strain>
    </source>
</reference>
<dbReference type="Pfam" id="PF13692">
    <property type="entry name" value="Glyco_trans_1_4"/>
    <property type="match status" value="1"/>
</dbReference>
<name>A0ABQ1MJK5_9BACT</name>
<dbReference type="RefSeq" id="WP_188464750.1">
    <property type="nucleotide sequence ID" value="NZ_BAABHU010000009.1"/>
</dbReference>